<dbReference type="GO" id="GO:0071230">
    <property type="term" value="P:cellular response to amino acid stimulus"/>
    <property type="evidence" value="ECO:0007669"/>
    <property type="project" value="TreeGrafter"/>
</dbReference>
<dbReference type="InterPro" id="IPR024135">
    <property type="entry name" value="LAMTOR5"/>
</dbReference>
<dbReference type="Gene3D" id="3.30.450.30">
    <property type="entry name" value="Dynein light chain 2a, cytoplasmic"/>
    <property type="match status" value="1"/>
</dbReference>
<dbReference type="GO" id="GO:0071986">
    <property type="term" value="C:Ragulator complex"/>
    <property type="evidence" value="ECO:0007669"/>
    <property type="project" value="InterPro"/>
</dbReference>
<dbReference type="EMBL" id="JAWQEG010001456">
    <property type="protein sequence ID" value="KAK3879358.1"/>
    <property type="molecule type" value="Genomic_DNA"/>
</dbReference>
<dbReference type="GO" id="GO:0043066">
    <property type="term" value="P:negative regulation of apoptotic process"/>
    <property type="evidence" value="ECO:0007669"/>
    <property type="project" value="InterPro"/>
</dbReference>
<comment type="similarity">
    <text evidence="3">Belongs to the LAMTOR5 family.</text>
</comment>
<sequence length="92" mass="9398">MEKPLDKCLDEISHSAGVSGVLCADGQGLCLGVRGKASASSSGTIAALADRAAMLEPGSQDPVILLEGDNSQCLVHRNNGITLAVYKSPETS</sequence>
<organism evidence="7 8">
    <name type="scientific">Petrolisthes cinctipes</name>
    <name type="common">Flat porcelain crab</name>
    <dbReference type="NCBI Taxonomy" id="88211"/>
    <lineage>
        <taxon>Eukaryota</taxon>
        <taxon>Metazoa</taxon>
        <taxon>Ecdysozoa</taxon>
        <taxon>Arthropoda</taxon>
        <taxon>Crustacea</taxon>
        <taxon>Multicrustacea</taxon>
        <taxon>Malacostraca</taxon>
        <taxon>Eumalacostraca</taxon>
        <taxon>Eucarida</taxon>
        <taxon>Decapoda</taxon>
        <taxon>Pleocyemata</taxon>
        <taxon>Anomura</taxon>
        <taxon>Galatheoidea</taxon>
        <taxon>Porcellanidae</taxon>
        <taxon>Petrolisthes</taxon>
    </lineage>
</organism>
<dbReference type="PANTHER" id="PTHR13342:SF2">
    <property type="entry name" value="RAGULATOR COMPLEX PROTEIN LAMTOR5"/>
    <property type="match status" value="1"/>
</dbReference>
<dbReference type="FunFam" id="3.30.450.30:FF:000005">
    <property type="entry name" value="Ragulator complex protein LAMTOR5 homolog"/>
    <property type="match status" value="1"/>
</dbReference>
<evidence type="ECO:0000256" key="5">
    <source>
        <dbReference type="ARBA" id="ARBA00023228"/>
    </source>
</evidence>
<gene>
    <name evidence="7" type="ORF">Pcinc_016062</name>
</gene>
<evidence type="ECO:0000256" key="3">
    <source>
        <dbReference type="ARBA" id="ARBA00007795"/>
    </source>
</evidence>
<reference evidence="7" key="1">
    <citation type="submission" date="2023-10" db="EMBL/GenBank/DDBJ databases">
        <title>Genome assemblies of two species of porcelain crab, Petrolisthes cinctipes and Petrolisthes manimaculis (Anomura: Porcellanidae).</title>
        <authorList>
            <person name="Angst P."/>
        </authorList>
    </citation>
    <scope>NUCLEOTIDE SEQUENCE</scope>
    <source>
        <strain evidence="7">PB745_01</strain>
        <tissue evidence="7">Gill</tissue>
    </source>
</reference>
<keyword evidence="5" id="KW-0458">Lysosome</keyword>
<dbReference type="GO" id="GO:0005764">
    <property type="term" value="C:lysosome"/>
    <property type="evidence" value="ECO:0007669"/>
    <property type="project" value="UniProtKB-SubCell"/>
</dbReference>
<dbReference type="AlphaFoldDB" id="A0AAE1FRT9"/>
<proteinExistence type="inferred from homology"/>
<dbReference type="PRINTS" id="PR02092">
    <property type="entry name" value="HEPBVIRUSXIP"/>
</dbReference>
<evidence type="ECO:0000256" key="1">
    <source>
        <dbReference type="ARBA" id="ARBA00004371"/>
    </source>
</evidence>
<comment type="caution">
    <text evidence="7">The sequence shown here is derived from an EMBL/GenBank/DDBJ whole genome shotgun (WGS) entry which is preliminary data.</text>
</comment>
<evidence type="ECO:0000313" key="8">
    <source>
        <dbReference type="Proteomes" id="UP001286313"/>
    </source>
</evidence>
<accession>A0AAE1FRT9</accession>
<dbReference type="Proteomes" id="UP001286313">
    <property type="component" value="Unassembled WGS sequence"/>
</dbReference>
<evidence type="ECO:0000313" key="7">
    <source>
        <dbReference type="EMBL" id="KAK3879358.1"/>
    </source>
</evidence>
<keyword evidence="8" id="KW-1185">Reference proteome</keyword>
<dbReference type="GO" id="GO:1904263">
    <property type="term" value="P:positive regulation of TORC1 signaling"/>
    <property type="evidence" value="ECO:0007669"/>
    <property type="project" value="TreeGrafter"/>
</dbReference>
<keyword evidence="4" id="KW-0963">Cytoplasm</keyword>
<evidence type="ECO:0000256" key="2">
    <source>
        <dbReference type="ARBA" id="ARBA00004496"/>
    </source>
</evidence>
<dbReference type="SUPFAM" id="SSF103196">
    <property type="entry name" value="Roadblock/LC7 domain"/>
    <property type="match status" value="1"/>
</dbReference>
<dbReference type="GO" id="GO:0005085">
    <property type="term" value="F:guanyl-nucleotide exchange factor activity"/>
    <property type="evidence" value="ECO:0007669"/>
    <property type="project" value="TreeGrafter"/>
</dbReference>
<name>A0AAE1FRT9_PETCI</name>
<evidence type="ECO:0000256" key="4">
    <source>
        <dbReference type="ARBA" id="ARBA00022490"/>
    </source>
</evidence>
<dbReference type="Pfam" id="PF16672">
    <property type="entry name" value="LAMTOR5"/>
    <property type="match status" value="1"/>
</dbReference>
<dbReference type="PANTHER" id="PTHR13342">
    <property type="entry name" value="RAGULATOR COMPLEX PROTEIN LAMTOR5"/>
    <property type="match status" value="1"/>
</dbReference>
<evidence type="ECO:0000256" key="6">
    <source>
        <dbReference type="ARBA" id="ARBA00032692"/>
    </source>
</evidence>
<comment type="subcellular location">
    <subcellularLocation>
        <location evidence="2">Cytoplasm</location>
    </subcellularLocation>
    <subcellularLocation>
        <location evidence="1">Lysosome</location>
    </subcellularLocation>
</comment>
<protein>
    <recommendedName>
        <fullName evidence="6">Late endosomal/lysosomal adaptor and MAPK and MTOR activator 5</fullName>
    </recommendedName>
</protein>